<feature type="compositionally biased region" description="Low complexity" evidence="1">
    <location>
        <begin position="100"/>
        <end position="109"/>
    </location>
</feature>
<gene>
    <name evidence="2" type="ORF">Amon01_000487900</name>
</gene>
<reference evidence="2" key="1">
    <citation type="submission" date="2023-04" db="EMBL/GenBank/DDBJ databases">
        <title>Ambrosiozyma monospora NBRC 1965.</title>
        <authorList>
            <person name="Ichikawa N."/>
            <person name="Sato H."/>
            <person name="Tonouchi N."/>
        </authorList>
    </citation>
    <scope>NUCLEOTIDE SEQUENCE</scope>
    <source>
        <strain evidence="2">NBRC 1965</strain>
    </source>
</reference>
<organism evidence="2 3">
    <name type="scientific">Ambrosiozyma monospora</name>
    <name type="common">Yeast</name>
    <name type="synonym">Endomycopsis monosporus</name>
    <dbReference type="NCBI Taxonomy" id="43982"/>
    <lineage>
        <taxon>Eukaryota</taxon>
        <taxon>Fungi</taxon>
        <taxon>Dikarya</taxon>
        <taxon>Ascomycota</taxon>
        <taxon>Saccharomycotina</taxon>
        <taxon>Pichiomycetes</taxon>
        <taxon>Pichiales</taxon>
        <taxon>Pichiaceae</taxon>
        <taxon>Ambrosiozyma</taxon>
    </lineage>
</organism>
<proteinExistence type="predicted"/>
<dbReference type="EMBL" id="BSXU01002477">
    <property type="protein sequence ID" value="GMG37887.1"/>
    <property type="molecule type" value="Genomic_DNA"/>
</dbReference>
<evidence type="ECO:0000313" key="2">
    <source>
        <dbReference type="EMBL" id="GMG37887.1"/>
    </source>
</evidence>
<keyword evidence="3" id="KW-1185">Reference proteome</keyword>
<feature type="region of interest" description="Disordered" evidence="1">
    <location>
        <begin position="97"/>
        <end position="127"/>
    </location>
</feature>
<protein>
    <submittedName>
        <fullName evidence="2">Unnamed protein product</fullName>
    </submittedName>
</protein>
<comment type="caution">
    <text evidence="2">The sequence shown here is derived from an EMBL/GenBank/DDBJ whole genome shotgun (WGS) entry which is preliminary data.</text>
</comment>
<feature type="compositionally biased region" description="Polar residues" evidence="1">
    <location>
        <begin position="110"/>
        <end position="127"/>
    </location>
</feature>
<dbReference type="AlphaFoldDB" id="A0A9W6Z1F4"/>
<sequence>MLFQSSYCRIYYSTARTTCRQFSISAIRAKSKTATHTTKAKLFFDTNETSDKIQFALHSFEINLRENLRSYRKEYGDVNINQEIFALMKKVSEDEKQRQIRIQQSKQGQETSTGNETSKSGSMTSMEAISENSQVHEIFSQKVLKSPMYFFNELAITLKNNNNTSGTLEETVFDARCVLKPISYSESYFNFLRQLDQFSKSNEVSTEENGNEANEVIDLIDAYLSLPLPLNSSHGQIKTTQLEFFMNIILNNSGSMLQSFGEEARLNHAHKLIQIFEKLIMNTKSPLRIDEFNLFLQCCQVRDQYDLKIPYVISILTKLEQVLGYTEKRYIVAVSDSLLANAETTSIEEARKWSVYVNGLNNDIKLTQGSKCYYIVLKVLEYDPQSAEKLTELISSITIDEFLQNKQLLTQVIQVLLANGSYLIARAILLTLMELLNNNINIGEIVTENKSVLQTLLLKGVYPKTLILQNMKPDITDFYPFFKYLASLNPKSKKTTFGPNINTSTSNSQSTVSSIDFVSPKIEMQKLLNLLIAFRLPIDNVILQCMFENIIQKPKKWTTDEVVDLLFEFIDFNSSRLNSDIANTHDPLVVPSQQAGELLTNKQVSIVIDVLKRHRGFMFVGDEEAILQKIEKMVATSYSTSKTKVNSQSIVTSDSDNADTAGDECFVGDNEKLLEFLELLLQNVETGIKG</sequence>
<dbReference type="Proteomes" id="UP001165063">
    <property type="component" value="Unassembled WGS sequence"/>
</dbReference>
<evidence type="ECO:0000313" key="3">
    <source>
        <dbReference type="Proteomes" id="UP001165063"/>
    </source>
</evidence>
<evidence type="ECO:0000256" key="1">
    <source>
        <dbReference type="SAM" id="MobiDB-lite"/>
    </source>
</evidence>
<accession>A0A9W6Z1F4</accession>
<name>A0A9W6Z1F4_AMBMO</name>